<feature type="active site" evidence="10 11">
    <location>
        <position position="189"/>
    </location>
</feature>
<evidence type="ECO:0000256" key="7">
    <source>
        <dbReference type="ARBA" id="ARBA00023239"/>
    </source>
</evidence>
<comment type="function">
    <text evidence="10">IGPS catalyzes the conversion of PRFAR and glutamine to IGP, AICAR and glutamate. The HisH subunit catalyzes the hydrolysis of glutamine to glutamate and ammonia as part of the synthesis of IGP and AICAR. The resulting ammonia molecule is channeled to the active site of HisF.</text>
</comment>
<dbReference type="GO" id="GO:0016829">
    <property type="term" value="F:lyase activity"/>
    <property type="evidence" value="ECO:0007669"/>
    <property type="project" value="UniProtKB-KW"/>
</dbReference>
<evidence type="ECO:0000256" key="5">
    <source>
        <dbReference type="ARBA" id="ARBA00022962"/>
    </source>
</evidence>
<dbReference type="OrthoDB" id="9807137at2"/>
<evidence type="ECO:0000256" key="1">
    <source>
        <dbReference type="ARBA" id="ARBA00005091"/>
    </source>
</evidence>
<evidence type="ECO:0000256" key="4">
    <source>
        <dbReference type="ARBA" id="ARBA00022801"/>
    </source>
</evidence>
<comment type="subunit">
    <text evidence="2 10">Heterodimer of HisH and HisF.</text>
</comment>
<dbReference type="AlphaFoldDB" id="A0A5S3WRH7"/>
<proteinExistence type="inferred from homology"/>
<feature type="domain" description="Glutamine amidotransferase" evidence="12">
    <location>
        <begin position="4"/>
        <end position="202"/>
    </location>
</feature>
<comment type="catalytic activity">
    <reaction evidence="9 10">
        <text>L-glutamine + H2O = L-glutamate + NH4(+)</text>
        <dbReference type="Rhea" id="RHEA:15889"/>
        <dbReference type="ChEBI" id="CHEBI:15377"/>
        <dbReference type="ChEBI" id="CHEBI:28938"/>
        <dbReference type="ChEBI" id="CHEBI:29985"/>
        <dbReference type="ChEBI" id="CHEBI:58359"/>
        <dbReference type="EC" id="3.5.1.2"/>
    </reaction>
</comment>
<comment type="catalytic activity">
    <reaction evidence="8 10">
        <text>5-[(5-phospho-1-deoxy-D-ribulos-1-ylimino)methylamino]-1-(5-phospho-beta-D-ribosyl)imidazole-4-carboxamide + L-glutamine = D-erythro-1-(imidazol-4-yl)glycerol 3-phosphate + 5-amino-1-(5-phospho-beta-D-ribosyl)imidazole-4-carboxamide + L-glutamate + H(+)</text>
        <dbReference type="Rhea" id="RHEA:24793"/>
        <dbReference type="ChEBI" id="CHEBI:15378"/>
        <dbReference type="ChEBI" id="CHEBI:29985"/>
        <dbReference type="ChEBI" id="CHEBI:58278"/>
        <dbReference type="ChEBI" id="CHEBI:58359"/>
        <dbReference type="ChEBI" id="CHEBI:58475"/>
        <dbReference type="ChEBI" id="CHEBI:58525"/>
        <dbReference type="EC" id="4.3.2.10"/>
    </reaction>
</comment>
<protein>
    <recommendedName>
        <fullName evidence="10">Imidazole glycerol phosphate synthase subunit HisH</fullName>
        <ecNumber evidence="10">4.3.2.10</ecNumber>
    </recommendedName>
    <alternativeName>
        <fullName evidence="10">IGP synthase glutaminase subunit</fullName>
        <ecNumber evidence="10">3.5.1.2</ecNumber>
    </alternativeName>
    <alternativeName>
        <fullName evidence="10">IGP synthase subunit HisH</fullName>
    </alternativeName>
    <alternativeName>
        <fullName evidence="10">ImGP synthase subunit HisH</fullName>
        <shortName evidence="10">IGPS subunit HisH</shortName>
    </alternativeName>
</protein>
<comment type="subcellular location">
    <subcellularLocation>
        <location evidence="10">Cytoplasm</location>
    </subcellularLocation>
</comment>
<evidence type="ECO:0000313" key="13">
    <source>
        <dbReference type="EMBL" id="TMP31448.1"/>
    </source>
</evidence>
<evidence type="ECO:0000313" key="14">
    <source>
        <dbReference type="Proteomes" id="UP000310249"/>
    </source>
</evidence>
<dbReference type="Proteomes" id="UP000310249">
    <property type="component" value="Unassembled WGS sequence"/>
</dbReference>
<dbReference type="InterPro" id="IPR017926">
    <property type="entry name" value="GATASE"/>
</dbReference>
<dbReference type="GO" id="GO:0000107">
    <property type="term" value="F:imidazoleglycerol-phosphate synthase activity"/>
    <property type="evidence" value="ECO:0007669"/>
    <property type="project" value="UniProtKB-UniRule"/>
</dbReference>
<dbReference type="NCBIfam" id="TIGR01855">
    <property type="entry name" value="IMP_synth_hisH"/>
    <property type="match status" value="1"/>
</dbReference>
<evidence type="ECO:0000256" key="8">
    <source>
        <dbReference type="ARBA" id="ARBA00047838"/>
    </source>
</evidence>
<dbReference type="SUPFAM" id="SSF52317">
    <property type="entry name" value="Class I glutamine amidotransferase-like"/>
    <property type="match status" value="1"/>
</dbReference>
<dbReference type="UniPathway" id="UPA00031">
    <property type="reaction ID" value="UER00010"/>
</dbReference>
<dbReference type="PROSITE" id="PS51273">
    <property type="entry name" value="GATASE_TYPE_1"/>
    <property type="match status" value="1"/>
</dbReference>
<keyword evidence="5 10" id="KW-0315">Glutamine amidotransferase</keyword>
<evidence type="ECO:0000259" key="12">
    <source>
        <dbReference type="Pfam" id="PF00117"/>
    </source>
</evidence>
<evidence type="ECO:0000256" key="3">
    <source>
        <dbReference type="ARBA" id="ARBA00022605"/>
    </source>
</evidence>
<dbReference type="EC" id="4.3.2.10" evidence="10"/>
<comment type="caution">
    <text evidence="13">The sequence shown here is derived from an EMBL/GenBank/DDBJ whole genome shotgun (WGS) entry which is preliminary data.</text>
</comment>
<dbReference type="EC" id="3.5.1.2" evidence="10"/>
<keyword evidence="7 10" id="KW-0456">Lyase</keyword>
<feature type="active site" evidence="10 11">
    <location>
        <position position="187"/>
    </location>
</feature>
<evidence type="ECO:0000256" key="2">
    <source>
        <dbReference type="ARBA" id="ARBA00011152"/>
    </source>
</evidence>
<dbReference type="RefSeq" id="WP_138550715.1">
    <property type="nucleotide sequence ID" value="NZ_PNCH01000014.1"/>
</dbReference>
<comment type="pathway">
    <text evidence="1 10">Amino-acid biosynthesis; L-histidine biosynthesis; L-histidine from 5-phospho-alpha-D-ribose 1-diphosphate: step 5/9.</text>
</comment>
<dbReference type="GO" id="GO:0005737">
    <property type="term" value="C:cytoplasm"/>
    <property type="evidence" value="ECO:0007669"/>
    <property type="project" value="UniProtKB-SubCell"/>
</dbReference>
<reference evidence="13 14" key="1">
    <citation type="submission" date="2018-01" db="EMBL/GenBank/DDBJ databases">
        <authorList>
            <person name="Paulsen S."/>
            <person name="Gram L.K."/>
        </authorList>
    </citation>
    <scope>NUCLEOTIDE SEQUENCE [LARGE SCALE GENOMIC DNA]</scope>
    <source>
        <strain evidence="13 14">S2676</strain>
    </source>
</reference>
<evidence type="ECO:0000256" key="6">
    <source>
        <dbReference type="ARBA" id="ARBA00023102"/>
    </source>
</evidence>
<accession>A0A5S3WRH7</accession>
<dbReference type="GO" id="GO:0004359">
    <property type="term" value="F:glutaminase activity"/>
    <property type="evidence" value="ECO:0007669"/>
    <property type="project" value="UniProtKB-EC"/>
</dbReference>
<keyword evidence="3 10" id="KW-0028">Amino-acid biosynthesis</keyword>
<dbReference type="GO" id="GO:0000105">
    <property type="term" value="P:L-histidine biosynthetic process"/>
    <property type="evidence" value="ECO:0007669"/>
    <property type="project" value="UniProtKB-UniRule"/>
</dbReference>
<dbReference type="HAMAP" id="MF_00278">
    <property type="entry name" value="HisH"/>
    <property type="match status" value="1"/>
</dbReference>
<evidence type="ECO:0000256" key="9">
    <source>
        <dbReference type="ARBA" id="ARBA00049534"/>
    </source>
</evidence>
<sequence length="210" mass="23694">MIGVIDCGCGNPGSIQNMLRKLGHRSVLVKSESDFDGCSAIVLPGVGAYDNVCQKVQSSGLVNRLEHLVLEEKIPFLGICVGMQMLFNESEEGTLSGFGWIPGRVKRFEHALMKEQNLKVPHMGWNIVTPKNANVILNFNEYEELRFYFVHSYHADCPDEYVIGECLYGYKFPCAVQKENIFGAQFHPEKSHKFGMMLFKNFLEYANASN</sequence>
<organism evidence="13 14">
    <name type="scientific">Pseudoalteromonas rubra</name>
    <dbReference type="NCBI Taxonomy" id="43658"/>
    <lineage>
        <taxon>Bacteria</taxon>
        <taxon>Pseudomonadati</taxon>
        <taxon>Pseudomonadota</taxon>
        <taxon>Gammaproteobacteria</taxon>
        <taxon>Alteromonadales</taxon>
        <taxon>Pseudoalteromonadaceae</taxon>
        <taxon>Pseudoalteromonas</taxon>
    </lineage>
</organism>
<dbReference type="InterPro" id="IPR029062">
    <property type="entry name" value="Class_I_gatase-like"/>
</dbReference>
<dbReference type="EMBL" id="PNCI01000008">
    <property type="protein sequence ID" value="TMP31448.1"/>
    <property type="molecule type" value="Genomic_DNA"/>
</dbReference>
<evidence type="ECO:0000256" key="11">
    <source>
        <dbReference type="PIRSR" id="PIRSR000495-1"/>
    </source>
</evidence>
<reference evidence="14" key="2">
    <citation type="submission" date="2019-06" db="EMBL/GenBank/DDBJ databases">
        <title>Co-occurence of chitin degradation, pigmentation and bioactivity in marine Pseudoalteromonas.</title>
        <authorList>
            <person name="Sonnenschein E.C."/>
            <person name="Bech P.K."/>
        </authorList>
    </citation>
    <scope>NUCLEOTIDE SEQUENCE [LARGE SCALE GENOMIC DNA]</scope>
    <source>
        <strain evidence="14">S2676</strain>
    </source>
</reference>
<keyword evidence="6 10" id="KW-0368">Histidine biosynthesis</keyword>
<dbReference type="PANTHER" id="PTHR42701">
    <property type="entry name" value="IMIDAZOLE GLYCEROL PHOSPHATE SYNTHASE SUBUNIT HISH"/>
    <property type="match status" value="1"/>
</dbReference>
<evidence type="ECO:0000256" key="10">
    <source>
        <dbReference type="HAMAP-Rule" id="MF_00278"/>
    </source>
</evidence>
<gene>
    <name evidence="10 13" type="primary">hisH</name>
    <name evidence="13" type="ORF">CWB99_04125</name>
</gene>
<dbReference type="Gene3D" id="3.40.50.880">
    <property type="match status" value="1"/>
</dbReference>
<dbReference type="PIRSF" id="PIRSF000495">
    <property type="entry name" value="Amidotransf_hisH"/>
    <property type="match status" value="1"/>
</dbReference>
<keyword evidence="10" id="KW-0963">Cytoplasm</keyword>
<dbReference type="PANTHER" id="PTHR42701:SF1">
    <property type="entry name" value="IMIDAZOLE GLYCEROL PHOSPHATE SYNTHASE SUBUNIT HISH"/>
    <property type="match status" value="1"/>
</dbReference>
<keyword evidence="4 10" id="KW-0378">Hydrolase</keyword>
<dbReference type="Pfam" id="PF00117">
    <property type="entry name" value="GATase"/>
    <property type="match status" value="1"/>
</dbReference>
<feature type="active site" description="Nucleophile" evidence="10 11">
    <location>
        <position position="80"/>
    </location>
</feature>
<dbReference type="CDD" id="cd01748">
    <property type="entry name" value="GATase1_IGP_Synthase"/>
    <property type="match status" value="1"/>
</dbReference>
<name>A0A5S3WRH7_9GAMM</name>
<dbReference type="InterPro" id="IPR010139">
    <property type="entry name" value="Imidazole-glycPsynth_HisH"/>
</dbReference>